<feature type="region of interest" description="Disordered" evidence="1">
    <location>
        <begin position="108"/>
        <end position="138"/>
    </location>
</feature>
<comment type="caution">
    <text evidence="2">The sequence shown here is derived from an EMBL/GenBank/DDBJ whole genome shotgun (WGS) entry which is preliminary data.</text>
</comment>
<accession>A0A9P6HCW8</accession>
<dbReference type="EMBL" id="WIUZ02000008">
    <property type="protein sequence ID" value="KAF9784502.1"/>
    <property type="molecule type" value="Genomic_DNA"/>
</dbReference>
<sequence>MGDIARILRWVFQGQLERSENMTISWAVSAGSWFGVVSIRARSVSGPIEVEVWCEDVVARLVKTALITDGRERILDGGRGLPALPTSGKAEIAYEPAGAHVGEMNKQARMQSQGGVREKPPRGSRQRSTEPQVLPSSGECLADGITDTAHLCQVSGAFDSFSYADTVVSQGHFLGDRLYLTRFLLDAVEATKQQQQRIIPERAYARGARKQESKEDVMGGI</sequence>
<gene>
    <name evidence="2" type="ORF">BJ322DRAFT_1219186</name>
</gene>
<evidence type="ECO:0000313" key="2">
    <source>
        <dbReference type="EMBL" id="KAF9784502.1"/>
    </source>
</evidence>
<name>A0A9P6HCW8_9AGAM</name>
<evidence type="ECO:0000313" key="3">
    <source>
        <dbReference type="Proteomes" id="UP000736335"/>
    </source>
</evidence>
<reference evidence="2" key="2">
    <citation type="submission" date="2020-11" db="EMBL/GenBank/DDBJ databases">
        <authorList>
            <consortium name="DOE Joint Genome Institute"/>
            <person name="Kuo A."/>
            <person name="Miyauchi S."/>
            <person name="Kiss E."/>
            <person name="Drula E."/>
            <person name="Kohler A."/>
            <person name="Sanchez-Garcia M."/>
            <person name="Andreopoulos B."/>
            <person name="Barry K.W."/>
            <person name="Bonito G."/>
            <person name="Buee M."/>
            <person name="Carver A."/>
            <person name="Chen C."/>
            <person name="Cichocki N."/>
            <person name="Clum A."/>
            <person name="Culley D."/>
            <person name="Crous P.W."/>
            <person name="Fauchery L."/>
            <person name="Girlanda M."/>
            <person name="Hayes R."/>
            <person name="Keri Z."/>
            <person name="Labutti K."/>
            <person name="Lipzen A."/>
            <person name="Lombard V."/>
            <person name="Magnuson J."/>
            <person name="Maillard F."/>
            <person name="Morin E."/>
            <person name="Murat C."/>
            <person name="Nolan M."/>
            <person name="Ohm R."/>
            <person name="Pangilinan J."/>
            <person name="Pereira M."/>
            <person name="Perotto S."/>
            <person name="Peter M."/>
            <person name="Riley R."/>
            <person name="Sitrit Y."/>
            <person name="Stielow B."/>
            <person name="Szollosi G."/>
            <person name="Zifcakova L."/>
            <person name="Stursova M."/>
            <person name="Spatafora J.W."/>
            <person name="Tedersoo L."/>
            <person name="Vaario L.-M."/>
            <person name="Yamada A."/>
            <person name="Yan M."/>
            <person name="Wang P."/>
            <person name="Xu J."/>
            <person name="Bruns T."/>
            <person name="Baldrian P."/>
            <person name="Vilgalys R."/>
            <person name="Henrissat B."/>
            <person name="Grigoriev I.V."/>
            <person name="Hibbett D."/>
            <person name="Nagy L.G."/>
            <person name="Martin F.M."/>
        </authorList>
    </citation>
    <scope>NUCLEOTIDE SEQUENCE</scope>
    <source>
        <strain evidence="2">UH-Tt-Lm1</strain>
    </source>
</reference>
<protein>
    <submittedName>
        <fullName evidence="2">Uncharacterized protein</fullName>
    </submittedName>
</protein>
<dbReference type="Proteomes" id="UP000736335">
    <property type="component" value="Unassembled WGS sequence"/>
</dbReference>
<reference evidence="2" key="1">
    <citation type="journal article" date="2020" name="Nat. Commun.">
        <title>Large-scale genome sequencing of mycorrhizal fungi provides insights into the early evolution of symbiotic traits.</title>
        <authorList>
            <person name="Miyauchi S."/>
            <person name="Kiss E."/>
            <person name="Kuo A."/>
            <person name="Drula E."/>
            <person name="Kohler A."/>
            <person name="Sanchez-Garcia M."/>
            <person name="Morin E."/>
            <person name="Andreopoulos B."/>
            <person name="Barry K.W."/>
            <person name="Bonito G."/>
            <person name="Buee M."/>
            <person name="Carver A."/>
            <person name="Chen C."/>
            <person name="Cichocki N."/>
            <person name="Clum A."/>
            <person name="Culley D."/>
            <person name="Crous P.W."/>
            <person name="Fauchery L."/>
            <person name="Girlanda M."/>
            <person name="Hayes R.D."/>
            <person name="Keri Z."/>
            <person name="LaButti K."/>
            <person name="Lipzen A."/>
            <person name="Lombard V."/>
            <person name="Magnuson J."/>
            <person name="Maillard F."/>
            <person name="Murat C."/>
            <person name="Nolan M."/>
            <person name="Ohm R.A."/>
            <person name="Pangilinan J."/>
            <person name="Pereira M.F."/>
            <person name="Perotto S."/>
            <person name="Peter M."/>
            <person name="Pfister S."/>
            <person name="Riley R."/>
            <person name="Sitrit Y."/>
            <person name="Stielow J.B."/>
            <person name="Szollosi G."/>
            <person name="Zifcakova L."/>
            <person name="Stursova M."/>
            <person name="Spatafora J.W."/>
            <person name="Tedersoo L."/>
            <person name="Vaario L.M."/>
            <person name="Yamada A."/>
            <person name="Yan M."/>
            <person name="Wang P."/>
            <person name="Xu J."/>
            <person name="Bruns T."/>
            <person name="Baldrian P."/>
            <person name="Vilgalys R."/>
            <person name="Dunand C."/>
            <person name="Henrissat B."/>
            <person name="Grigoriev I.V."/>
            <person name="Hibbett D."/>
            <person name="Nagy L.G."/>
            <person name="Martin F.M."/>
        </authorList>
    </citation>
    <scope>NUCLEOTIDE SEQUENCE</scope>
    <source>
        <strain evidence="2">UH-Tt-Lm1</strain>
    </source>
</reference>
<evidence type="ECO:0000256" key="1">
    <source>
        <dbReference type="SAM" id="MobiDB-lite"/>
    </source>
</evidence>
<proteinExistence type="predicted"/>
<dbReference type="AlphaFoldDB" id="A0A9P6HCW8"/>
<organism evidence="2 3">
    <name type="scientific">Thelephora terrestris</name>
    <dbReference type="NCBI Taxonomy" id="56493"/>
    <lineage>
        <taxon>Eukaryota</taxon>
        <taxon>Fungi</taxon>
        <taxon>Dikarya</taxon>
        <taxon>Basidiomycota</taxon>
        <taxon>Agaricomycotina</taxon>
        <taxon>Agaricomycetes</taxon>
        <taxon>Thelephorales</taxon>
        <taxon>Thelephoraceae</taxon>
        <taxon>Thelephora</taxon>
    </lineage>
</organism>
<keyword evidence="3" id="KW-1185">Reference proteome</keyword>